<dbReference type="GO" id="GO:0051539">
    <property type="term" value="F:4 iron, 4 sulfur cluster binding"/>
    <property type="evidence" value="ECO:0007669"/>
    <property type="project" value="UniProtKB-KW"/>
</dbReference>
<gene>
    <name evidence="28" type="primary">LOC113792319</name>
</gene>
<keyword evidence="11" id="KW-0067">ATP-binding</keyword>
<keyword evidence="12" id="KW-0408">Iron</keyword>
<dbReference type="NCBIfam" id="TIGR00604">
    <property type="entry name" value="rad3"/>
    <property type="match status" value="1"/>
</dbReference>
<dbReference type="InterPro" id="IPR006555">
    <property type="entry name" value="ATP-dep_Helicase_C"/>
</dbReference>
<keyword evidence="27" id="KW-1185">Reference proteome</keyword>
<accession>A0A6P6XXG4</accession>
<evidence type="ECO:0000256" key="19">
    <source>
        <dbReference type="ARBA" id="ARBA00048954"/>
    </source>
</evidence>
<dbReference type="Gene3D" id="3.40.50.300">
    <property type="entry name" value="P-loop containing nucleotide triphosphate hydrolases"/>
    <property type="match status" value="3"/>
</dbReference>
<dbReference type="InterPro" id="IPR010614">
    <property type="entry name" value="RAD3-like_helicase_DEAD"/>
</dbReference>
<feature type="domain" description="Helicase ATP-binding" evidence="26">
    <location>
        <begin position="8"/>
        <end position="274"/>
    </location>
</feature>
<dbReference type="Pfam" id="PF06777">
    <property type="entry name" value="HBB"/>
    <property type="match status" value="1"/>
</dbReference>
<dbReference type="SMART" id="SM00488">
    <property type="entry name" value="DEXDc2"/>
    <property type="match status" value="1"/>
</dbReference>
<keyword evidence="5" id="KW-0004">4Fe-4S</keyword>
<evidence type="ECO:0000256" key="11">
    <source>
        <dbReference type="ARBA" id="ARBA00022840"/>
    </source>
</evidence>
<proteinExistence type="inferred from homology"/>
<comment type="subcellular location">
    <subcellularLocation>
        <location evidence="2">Nucleus</location>
    </subcellularLocation>
</comment>
<evidence type="ECO:0000256" key="4">
    <source>
        <dbReference type="ARBA" id="ARBA00014344"/>
    </source>
</evidence>
<keyword evidence="16" id="KW-0413">Isomerase</keyword>
<evidence type="ECO:0000256" key="10">
    <source>
        <dbReference type="ARBA" id="ARBA00022806"/>
    </source>
</evidence>
<evidence type="ECO:0000256" key="21">
    <source>
        <dbReference type="ARBA" id="ARBA00079246"/>
    </source>
</evidence>
<dbReference type="GO" id="GO:0035315">
    <property type="term" value="P:hair cell differentiation"/>
    <property type="evidence" value="ECO:0007669"/>
    <property type="project" value="UniProtKB-ARBA"/>
</dbReference>
<dbReference type="InterPro" id="IPR006554">
    <property type="entry name" value="Helicase-like_DEXD_c2"/>
</dbReference>
<evidence type="ECO:0000256" key="16">
    <source>
        <dbReference type="ARBA" id="ARBA00023235"/>
    </source>
</evidence>
<dbReference type="GO" id="GO:0016818">
    <property type="term" value="F:hydrolase activity, acting on acid anhydrides, in phosphorus-containing anhydrides"/>
    <property type="evidence" value="ECO:0007669"/>
    <property type="project" value="InterPro"/>
</dbReference>
<dbReference type="FunFam" id="3.40.50.300:FF:000135">
    <property type="entry name" value="DNA repair helicase RAD3, putative"/>
    <property type="match status" value="1"/>
</dbReference>
<dbReference type="GO" id="GO:0005524">
    <property type="term" value="F:ATP binding"/>
    <property type="evidence" value="ECO:0007669"/>
    <property type="project" value="UniProtKB-KW"/>
</dbReference>
<keyword evidence="15" id="KW-0234">DNA repair</keyword>
<evidence type="ECO:0000256" key="13">
    <source>
        <dbReference type="ARBA" id="ARBA00023014"/>
    </source>
</evidence>
<dbReference type="GO" id="GO:0003684">
    <property type="term" value="F:damaged DNA binding"/>
    <property type="evidence" value="ECO:0007669"/>
    <property type="project" value="TreeGrafter"/>
</dbReference>
<dbReference type="KEGG" id="dpte:113792319"/>
<feature type="coiled-coil region" evidence="25">
    <location>
        <begin position="241"/>
        <end position="271"/>
    </location>
</feature>
<keyword evidence="8" id="KW-0227">DNA damage</keyword>
<keyword evidence="14" id="KW-0238">DNA-binding</keyword>
<dbReference type="AlphaFoldDB" id="A0A6P6XXG4"/>
<dbReference type="PROSITE" id="PS51193">
    <property type="entry name" value="HELICASE_ATP_BIND_2"/>
    <property type="match status" value="1"/>
</dbReference>
<dbReference type="EC" id="5.6.2.3" evidence="18"/>
<dbReference type="PRINTS" id="PR00852">
    <property type="entry name" value="XRODRMPGMNTD"/>
</dbReference>
<keyword evidence="13" id="KW-0411">Iron-sulfur</keyword>
<dbReference type="InterPro" id="IPR001945">
    <property type="entry name" value="RAD3/XPD"/>
</dbReference>
<evidence type="ECO:0000259" key="26">
    <source>
        <dbReference type="PROSITE" id="PS51193"/>
    </source>
</evidence>
<dbReference type="GO" id="GO:0043139">
    <property type="term" value="F:5'-3' DNA helicase activity"/>
    <property type="evidence" value="ECO:0007669"/>
    <property type="project" value="UniProtKB-EC"/>
</dbReference>
<keyword evidence="6" id="KW-0479">Metal-binding</keyword>
<evidence type="ECO:0000256" key="9">
    <source>
        <dbReference type="ARBA" id="ARBA00022801"/>
    </source>
</evidence>
<keyword evidence="17" id="KW-0539">Nucleus</keyword>
<dbReference type="RefSeq" id="XP_027198032.1">
    <property type="nucleotide sequence ID" value="XM_027342231.1"/>
</dbReference>
<evidence type="ECO:0000256" key="25">
    <source>
        <dbReference type="SAM" id="Coils"/>
    </source>
</evidence>
<dbReference type="GO" id="GO:0006289">
    <property type="term" value="P:nucleotide-excision repair"/>
    <property type="evidence" value="ECO:0007669"/>
    <property type="project" value="InterPro"/>
</dbReference>
<dbReference type="PANTHER" id="PTHR11472">
    <property type="entry name" value="DNA REPAIR DEAD HELICASE RAD3/XP-D SUBFAMILY MEMBER"/>
    <property type="match status" value="1"/>
</dbReference>
<evidence type="ECO:0000313" key="27">
    <source>
        <dbReference type="Proteomes" id="UP000515146"/>
    </source>
</evidence>
<evidence type="ECO:0000256" key="3">
    <source>
        <dbReference type="ARBA" id="ARBA00009146"/>
    </source>
</evidence>
<evidence type="ECO:0000256" key="20">
    <source>
        <dbReference type="ARBA" id="ARBA00078828"/>
    </source>
</evidence>
<evidence type="ECO:0000256" key="1">
    <source>
        <dbReference type="ARBA" id="ARBA00001966"/>
    </source>
</evidence>
<dbReference type="InterPro" id="IPR010643">
    <property type="entry name" value="HBB"/>
</dbReference>
<dbReference type="FunFam" id="3.40.50.300:FF:000128">
    <property type="entry name" value="Putative DNA repair helicase RAD3"/>
    <property type="match status" value="1"/>
</dbReference>
<dbReference type="InParanoid" id="A0A6P6XXG4"/>
<dbReference type="InterPro" id="IPR045028">
    <property type="entry name" value="DinG/Rad3-like"/>
</dbReference>
<dbReference type="GO" id="GO:0005634">
    <property type="term" value="C:nucleus"/>
    <property type="evidence" value="ECO:0007669"/>
    <property type="project" value="UniProtKB-SubCell"/>
</dbReference>
<evidence type="ECO:0000256" key="23">
    <source>
        <dbReference type="ARBA" id="ARBA00081188"/>
    </source>
</evidence>
<dbReference type="OrthoDB" id="272481at2759"/>
<dbReference type="PANTHER" id="PTHR11472:SF1">
    <property type="entry name" value="GENERAL TRANSCRIPTION AND DNA REPAIR FACTOR IIH HELICASE SUBUNIT XPD"/>
    <property type="match status" value="1"/>
</dbReference>
<evidence type="ECO:0000313" key="28">
    <source>
        <dbReference type="RefSeq" id="XP_027198032.1"/>
    </source>
</evidence>
<dbReference type="CDD" id="cd18788">
    <property type="entry name" value="SF2_C_XPD"/>
    <property type="match status" value="1"/>
</dbReference>
<sequence length="705" mass="80051">MMRFHIEEIEVFFPHDAVYPEQYAYMRHLKRTLDAKGNAVLEMPTGTGKTVCLMALYSAYMLVYPETLEKFYFCTRTVGEMNKALLELRLVLRCRMQCLLQDFMDALQAGRPLDRLVARVNAANIMACGLSARRNLCVNPSVNKSAGRGQVDEQCRSLIVPWNRRNPYYGSRELAKSAQIVVLNYQYVLDPRVSQIPFGQSSVYAQANSEVAVANIAKQPWALVFDEAHNIDNVCIEALSVDIYSTNLEEARLSLEQLKKLVRERETAELERVKLSLVEGVHAAQQRDYAQLVDEFMSSPLLPEEQAKLGALLPGSIRKNRIFLNNLLLVVVFLDSYVKRLEVSIEGPLSFLRNLEDVLKFDASALKLFYDRLKTLFLNLQVTRLQEFASLSKVADFCTLLANYWKGFVVIADPYPDAPGIYDPVIRLACLDSSICMRSVTKRFSSIVLTSGTISPLHLYSRILDFSPIIMQSFQMSLDRECICPLIVGKGDNGVHLSSRFELREDASVIQQYGELVARLCQVVPDGVVLFFTSYAYMAVVLLQWYNTGYTKEIMKYKLIFMETKDSAASSVALENYRRCCDIGRGAVFMSIARGKVAEGIDFDRHYGRAVVLIGVPYQYTLSHVLKARLLFLKKHFQLEEGEFLSFDAMRQASQCLGRVIRNKADYGLMVLADYRYAKPDKLNKFPEWVVSAITSSRKNIALNM</sequence>
<dbReference type="GO" id="GO:0045951">
    <property type="term" value="P:positive regulation of mitotic recombination"/>
    <property type="evidence" value="ECO:0007669"/>
    <property type="project" value="TreeGrafter"/>
</dbReference>
<dbReference type="SMART" id="SM00491">
    <property type="entry name" value="HELICc2"/>
    <property type="match status" value="1"/>
</dbReference>
<dbReference type="SUPFAM" id="SSF52540">
    <property type="entry name" value="P-loop containing nucleoside triphosphate hydrolases"/>
    <property type="match status" value="2"/>
</dbReference>
<keyword evidence="9" id="KW-0378">Hydrolase</keyword>
<evidence type="ECO:0000256" key="14">
    <source>
        <dbReference type="ARBA" id="ARBA00023125"/>
    </source>
</evidence>
<evidence type="ECO:0000256" key="12">
    <source>
        <dbReference type="ARBA" id="ARBA00023004"/>
    </source>
</evidence>
<comment type="catalytic activity">
    <reaction evidence="19">
        <text>ATP + H2O = ADP + phosphate + H(+)</text>
        <dbReference type="Rhea" id="RHEA:13065"/>
        <dbReference type="ChEBI" id="CHEBI:15377"/>
        <dbReference type="ChEBI" id="CHEBI:15378"/>
        <dbReference type="ChEBI" id="CHEBI:30616"/>
        <dbReference type="ChEBI" id="CHEBI:43474"/>
        <dbReference type="ChEBI" id="CHEBI:456216"/>
        <dbReference type="EC" id="5.6.2.3"/>
    </reaction>
</comment>
<protein>
    <recommendedName>
        <fullName evidence="4">General transcription and DNA repair factor IIH helicase subunit XPD</fullName>
        <ecNumber evidence="18">5.6.2.3</ecNumber>
    </recommendedName>
    <alternativeName>
        <fullName evidence="21">CXPD</fullName>
    </alternativeName>
    <alternativeName>
        <fullName evidence="22">DNA 5'-3' helicase XPD</fullName>
    </alternativeName>
    <alternativeName>
        <fullName evidence="20">DNA excision repair protein ERCC-2</fullName>
    </alternativeName>
    <alternativeName>
        <fullName evidence="23">DNA repair protein complementing XP-D cells</fullName>
    </alternativeName>
    <alternativeName>
        <fullName evidence="24">Xeroderma pigmentosum group D-complementing protein</fullName>
    </alternativeName>
</protein>
<evidence type="ECO:0000256" key="7">
    <source>
        <dbReference type="ARBA" id="ARBA00022741"/>
    </source>
</evidence>
<dbReference type="Pfam" id="PF06733">
    <property type="entry name" value="DEAD_2"/>
    <property type="match status" value="2"/>
</dbReference>
<keyword evidence="7" id="KW-0547">Nucleotide-binding</keyword>
<dbReference type="Pfam" id="PF13307">
    <property type="entry name" value="Helicase_C_2"/>
    <property type="match status" value="1"/>
</dbReference>
<evidence type="ECO:0000256" key="24">
    <source>
        <dbReference type="ARBA" id="ARBA00082576"/>
    </source>
</evidence>
<dbReference type="GO" id="GO:0006366">
    <property type="term" value="P:transcription by RNA polymerase II"/>
    <property type="evidence" value="ECO:0007669"/>
    <property type="project" value="TreeGrafter"/>
</dbReference>
<evidence type="ECO:0000256" key="22">
    <source>
        <dbReference type="ARBA" id="ARBA00081072"/>
    </source>
</evidence>
<comment type="cofactor">
    <cofactor evidence="1">
        <name>[4Fe-4S] cluster</name>
        <dbReference type="ChEBI" id="CHEBI:49883"/>
    </cofactor>
</comment>
<comment type="similarity">
    <text evidence="3">Belongs to the helicase family. RAD3/XPD subfamily.</text>
</comment>
<dbReference type="InterPro" id="IPR014013">
    <property type="entry name" value="Helic_SF1/SF2_ATP-bd_DinG/Rad3"/>
</dbReference>
<organism evidence="27 28">
    <name type="scientific">Dermatophagoides pteronyssinus</name>
    <name type="common">European house dust mite</name>
    <dbReference type="NCBI Taxonomy" id="6956"/>
    <lineage>
        <taxon>Eukaryota</taxon>
        <taxon>Metazoa</taxon>
        <taxon>Ecdysozoa</taxon>
        <taxon>Arthropoda</taxon>
        <taxon>Chelicerata</taxon>
        <taxon>Arachnida</taxon>
        <taxon>Acari</taxon>
        <taxon>Acariformes</taxon>
        <taxon>Sarcoptiformes</taxon>
        <taxon>Astigmata</taxon>
        <taxon>Psoroptidia</taxon>
        <taxon>Analgoidea</taxon>
        <taxon>Pyroglyphidae</taxon>
        <taxon>Dermatophagoidinae</taxon>
        <taxon>Dermatophagoides</taxon>
    </lineage>
</organism>
<evidence type="ECO:0000256" key="6">
    <source>
        <dbReference type="ARBA" id="ARBA00022723"/>
    </source>
</evidence>
<evidence type="ECO:0000256" key="5">
    <source>
        <dbReference type="ARBA" id="ARBA00022485"/>
    </source>
</evidence>
<evidence type="ECO:0000256" key="2">
    <source>
        <dbReference type="ARBA" id="ARBA00004123"/>
    </source>
</evidence>
<evidence type="ECO:0000256" key="15">
    <source>
        <dbReference type="ARBA" id="ARBA00023204"/>
    </source>
</evidence>
<keyword evidence="25" id="KW-0175">Coiled coil</keyword>
<dbReference type="InterPro" id="IPR013020">
    <property type="entry name" value="Rad3/Chl1-like"/>
</dbReference>
<reference evidence="28" key="1">
    <citation type="submission" date="2025-08" db="UniProtKB">
        <authorList>
            <consortium name="RefSeq"/>
        </authorList>
    </citation>
    <scope>IDENTIFICATION</scope>
    <source>
        <strain evidence="28">Airmid</strain>
    </source>
</reference>
<evidence type="ECO:0000256" key="17">
    <source>
        <dbReference type="ARBA" id="ARBA00023242"/>
    </source>
</evidence>
<dbReference type="InterPro" id="IPR027417">
    <property type="entry name" value="P-loop_NTPase"/>
</dbReference>
<dbReference type="GO" id="GO:0046872">
    <property type="term" value="F:metal ion binding"/>
    <property type="evidence" value="ECO:0007669"/>
    <property type="project" value="UniProtKB-KW"/>
</dbReference>
<evidence type="ECO:0000256" key="8">
    <source>
        <dbReference type="ARBA" id="ARBA00022763"/>
    </source>
</evidence>
<name>A0A6P6XXG4_DERPT</name>
<dbReference type="Proteomes" id="UP000515146">
    <property type="component" value="Unplaced"/>
</dbReference>
<evidence type="ECO:0000256" key="18">
    <source>
        <dbReference type="ARBA" id="ARBA00044969"/>
    </source>
</evidence>
<keyword evidence="10" id="KW-0347">Helicase</keyword>